<feature type="non-terminal residue" evidence="1">
    <location>
        <position position="1"/>
    </location>
</feature>
<dbReference type="Proteomes" id="UP000789901">
    <property type="component" value="Unassembled WGS sequence"/>
</dbReference>
<evidence type="ECO:0000313" key="1">
    <source>
        <dbReference type="EMBL" id="CAG8809908.1"/>
    </source>
</evidence>
<dbReference type="EMBL" id="CAJVQB010027088">
    <property type="protein sequence ID" value="CAG8809908.1"/>
    <property type="molecule type" value="Genomic_DNA"/>
</dbReference>
<reference evidence="1 2" key="1">
    <citation type="submission" date="2021-06" db="EMBL/GenBank/DDBJ databases">
        <authorList>
            <person name="Kallberg Y."/>
            <person name="Tangrot J."/>
            <person name="Rosling A."/>
        </authorList>
    </citation>
    <scope>NUCLEOTIDE SEQUENCE [LARGE SCALE GENOMIC DNA]</scope>
    <source>
        <strain evidence="1 2">120-4 pot B 10/14</strain>
    </source>
</reference>
<comment type="caution">
    <text evidence="1">The sequence shown here is derived from an EMBL/GenBank/DDBJ whole genome shotgun (WGS) entry which is preliminary data.</text>
</comment>
<keyword evidence="2" id="KW-1185">Reference proteome</keyword>
<protein>
    <submittedName>
        <fullName evidence="1">39262_t:CDS:1</fullName>
    </submittedName>
</protein>
<evidence type="ECO:0000313" key="2">
    <source>
        <dbReference type="Proteomes" id="UP000789901"/>
    </source>
</evidence>
<proteinExistence type="predicted"/>
<organism evidence="1 2">
    <name type="scientific">Gigaspora margarita</name>
    <dbReference type="NCBI Taxonomy" id="4874"/>
    <lineage>
        <taxon>Eukaryota</taxon>
        <taxon>Fungi</taxon>
        <taxon>Fungi incertae sedis</taxon>
        <taxon>Mucoromycota</taxon>
        <taxon>Glomeromycotina</taxon>
        <taxon>Glomeromycetes</taxon>
        <taxon>Diversisporales</taxon>
        <taxon>Gigasporaceae</taxon>
        <taxon>Gigaspora</taxon>
    </lineage>
</organism>
<gene>
    <name evidence="1" type="ORF">GMARGA_LOCUS24987</name>
</gene>
<accession>A0ABN7W0Q1</accession>
<name>A0ABN7W0Q1_GIGMA</name>
<sequence>GIADDSGTFSLQYPVPAGNIDFLMQIHIPTPYNIRPDYVIRLNLWDADEHLGCVRFVRHSFT</sequence>